<feature type="region of interest" description="Disordered" evidence="1">
    <location>
        <begin position="21"/>
        <end position="40"/>
    </location>
</feature>
<accession>A0AAV1KRE1</accession>
<dbReference type="EMBL" id="CAVLGL010000068">
    <property type="protein sequence ID" value="CAK1584697.1"/>
    <property type="molecule type" value="Genomic_DNA"/>
</dbReference>
<dbReference type="AlphaFoldDB" id="A0AAV1KRE1"/>
<organism evidence="2 3">
    <name type="scientific">Parnassius mnemosyne</name>
    <name type="common">clouded apollo</name>
    <dbReference type="NCBI Taxonomy" id="213953"/>
    <lineage>
        <taxon>Eukaryota</taxon>
        <taxon>Metazoa</taxon>
        <taxon>Ecdysozoa</taxon>
        <taxon>Arthropoda</taxon>
        <taxon>Hexapoda</taxon>
        <taxon>Insecta</taxon>
        <taxon>Pterygota</taxon>
        <taxon>Neoptera</taxon>
        <taxon>Endopterygota</taxon>
        <taxon>Lepidoptera</taxon>
        <taxon>Glossata</taxon>
        <taxon>Ditrysia</taxon>
        <taxon>Papilionoidea</taxon>
        <taxon>Papilionidae</taxon>
        <taxon>Parnassiinae</taxon>
        <taxon>Parnassini</taxon>
        <taxon>Parnassius</taxon>
        <taxon>Driopa</taxon>
    </lineage>
</organism>
<feature type="region of interest" description="Disordered" evidence="1">
    <location>
        <begin position="109"/>
        <end position="138"/>
    </location>
</feature>
<feature type="compositionally biased region" description="Polar residues" evidence="1">
    <location>
        <begin position="115"/>
        <end position="125"/>
    </location>
</feature>
<evidence type="ECO:0000313" key="3">
    <source>
        <dbReference type="Proteomes" id="UP001314205"/>
    </source>
</evidence>
<gene>
    <name evidence="2" type="ORF">PARMNEM_LOCUS5883</name>
</gene>
<reference evidence="2 3" key="1">
    <citation type="submission" date="2023-11" db="EMBL/GenBank/DDBJ databases">
        <authorList>
            <person name="Hedman E."/>
            <person name="Englund M."/>
            <person name="Stromberg M."/>
            <person name="Nyberg Akerstrom W."/>
            <person name="Nylinder S."/>
            <person name="Jareborg N."/>
            <person name="Kallberg Y."/>
            <person name="Kronander E."/>
        </authorList>
    </citation>
    <scope>NUCLEOTIDE SEQUENCE [LARGE SCALE GENOMIC DNA]</scope>
</reference>
<feature type="region of interest" description="Disordered" evidence="1">
    <location>
        <begin position="66"/>
        <end position="85"/>
    </location>
</feature>
<evidence type="ECO:0000256" key="1">
    <source>
        <dbReference type="SAM" id="MobiDB-lite"/>
    </source>
</evidence>
<evidence type="ECO:0000313" key="2">
    <source>
        <dbReference type="EMBL" id="CAK1584697.1"/>
    </source>
</evidence>
<dbReference type="Proteomes" id="UP001314205">
    <property type="component" value="Unassembled WGS sequence"/>
</dbReference>
<protein>
    <submittedName>
        <fullName evidence="2">Uncharacterized protein</fullName>
    </submittedName>
</protein>
<keyword evidence="3" id="KW-1185">Reference proteome</keyword>
<name>A0AAV1KRE1_9NEOP</name>
<comment type="caution">
    <text evidence="2">The sequence shown here is derived from an EMBL/GenBank/DDBJ whole genome shotgun (WGS) entry which is preliminary data.</text>
</comment>
<sequence>MNNRAQRILNMLELGSPVKHLTKKDCDESGSPDETPRDLGTVALNYNSSTMPPENLLENISQDNYAEDLNDDSTNSIPDSQPDLGFSVLDEIDSFSVLNIPSQKRTNKYIEESDTASQSNTGTDFSSDDIVKDPNYSVDSDDKIYSDLEEYLYPYNDCSSPKPGPSRVNIFQRSAIVYEPVESNSSQQQLRLTCNNSQSAIVIDPPNYDITYTYPRIPNSVETPPSSAYIENPSVEAIDEAGVKKSRKRKAHPELWKNLYNI</sequence>
<proteinExistence type="predicted"/>